<reference evidence="1 2" key="1">
    <citation type="submission" date="2019-04" db="EMBL/GenBank/DDBJ databases">
        <authorList>
            <person name="Embree M."/>
            <person name="Gaffney J.R."/>
        </authorList>
    </citation>
    <scope>NUCLEOTIDE SEQUENCE [LARGE SCALE GENOMIC DNA]</scope>
    <source>
        <strain evidence="1 2">JE7A12</strain>
    </source>
</reference>
<sequence length="102" mass="12093">MYGEIFRKIDDLIFSTDLGKYIELGAIEDNENGQILIDKMATIYFDWRKHLNEQEKALAKEIKKLLGNIDYRKYLMYLESTNVDKLEFMISHDILIDIDDLL</sequence>
<evidence type="ECO:0000313" key="2">
    <source>
        <dbReference type="Proteomes" id="UP000301475"/>
    </source>
</evidence>
<keyword evidence="2" id="KW-1185">Reference proteome</keyword>
<proteinExistence type="predicted"/>
<dbReference type="KEGG" id="ruj:E5Z56_02660"/>
<dbReference type="RefSeq" id="WP_138156406.1">
    <property type="nucleotide sequence ID" value="NZ_CP039381.1"/>
</dbReference>
<dbReference type="AlphaFoldDB" id="A0A4P8XTM1"/>
<dbReference type="EMBL" id="CP039381">
    <property type="protein sequence ID" value="QCT06321.1"/>
    <property type="molecule type" value="Genomic_DNA"/>
</dbReference>
<name>A0A4P8XTM1_9FIRM</name>
<dbReference type="Proteomes" id="UP000301475">
    <property type="component" value="Chromosome"/>
</dbReference>
<accession>A0A4P8XTM1</accession>
<evidence type="ECO:0000313" key="1">
    <source>
        <dbReference type="EMBL" id="QCT06321.1"/>
    </source>
</evidence>
<organism evidence="1 2">
    <name type="scientific">Ruminococcus bovis</name>
    <dbReference type="NCBI Taxonomy" id="2564099"/>
    <lineage>
        <taxon>Bacteria</taxon>
        <taxon>Bacillati</taxon>
        <taxon>Bacillota</taxon>
        <taxon>Clostridia</taxon>
        <taxon>Eubacteriales</taxon>
        <taxon>Oscillospiraceae</taxon>
        <taxon>Ruminococcus</taxon>
    </lineage>
</organism>
<gene>
    <name evidence="1" type="ORF">E5Z56_02660</name>
</gene>
<protein>
    <submittedName>
        <fullName evidence="1">Uncharacterized protein</fullName>
    </submittedName>
</protein>